<keyword evidence="2" id="KW-1185">Reference proteome</keyword>
<comment type="caution">
    <text evidence="1">The sequence shown here is derived from an EMBL/GenBank/DDBJ whole genome shotgun (WGS) entry which is preliminary data.</text>
</comment>
<dbReference type="Proteomes" id="UP001165064">
    <property type="component" value="Unassembled WGS sequence"/>
</dbReference>
<evidence type="ECO:0000313" key="1">
    <source>
        <dbReference type="EMBL" id="GMF08685.1"/>
    </source>
</evidence>
<name>A0ACB5UCB6_AMBMO</name>
<proteinExistence type="predicted"/>
<dbReference type="EMBL" id="BSXS01017232">
    <property type="protein sequence ID" value="GMF08685.1"/>
    <property type="molecule type" value="Genomic_DNA"/>
</dbReference>
<sequence length="112" mass="12652">MEVWYAADSGGTYISEDDLSIQGVAYRKNEGVPYLFWRGKNNCKIQQIGKNPILPRCFVKQEVEKLKLCSIHTAYGHFSKKRILEAVKAGTVVLSADELGELKRHQDYGGVF</sequence>
<accession>A0ACB5UCB6</accession>
<gene>
    <name evidence="1" type="ORF">Amon02_001333500</name>
</gene>
<reference evidence="1" key="1">
    <citation type="submission" date="2023-04" db="EMBL/GenBank/DDBJ databases">
        <title>Ambrosiozyma monospora NBRC 10751.</title>
        <authorList>
            <person name="Ichikawa N."/>
            <person name="Sato H."/>
            <person name="Tonouchi N."/>
        </authorList>
    </citation>
    <scope>NUCLEOTIDE SEQUENCE</scope>
    <source>
        <strain evidence="1">NBRC 10751</strain>
    </source>
</reference>
<evidence type="ECO:0000313" key="2">
    <source>
        <dbReference type="Proteomes" id="UP001165064"/>
    </source>
</evidence>
<protein>
    <submittedName>
        <fullName evidence="1">Unnamed protein product</fullName>
    </submittedName>
</protein>
<organism evidence="1 2">
    <name type="scientific">Ambrosiozyma monospora</name>
    <name type="common">Yeast</name>
    <name type="synonym">Endomycopsis monosporus</name>
    <dbReference type="NCBI Taxonomy" id="43982"/>
    <lineage>
        <taxon>Eukaryota</taxon>
        <taxon>Fungi</taxon>
        <taxon>Dikarya</taxon>
        <taxon>Ascomycota</taxon>
        <taxon>Saccharomycotina</taxon>
        <taxon>Pichiomycetes</taxon>
        <taxon>Pichiales</taxon>
        <taxon>Pichiaceae</taxon>
        <taxon>Ambrosiozyma</taxon>
    </lineage>
</organism>